<sequence length="83" mass="9320">MRLTATSVVPCSAALTVLRSPRLTFGVSNFSRPFKERERQSSVPVEKSPYDSLEIRCQTGQKHQRVKSPPPDLSRMGPPSFIF</sequence>
<name>A0A4Z2I6Q3_9TELE</name>
<evidence type="ECO:0000313" key="3">
    <source>
        <dbReference type="Proteomes" id="UP000314294"/>
    </source>
</evidence>
<keyword evidence="3" id="KW-1185">Reference proteome</keyword>
<evidence type="ECO:0000256" key="1">
    <source>
        <dbReference type="SAM" id="MobiDB-lite"/>
    </source>
</evidence>
<gene>
    <name evidence="2" type="ORF">EYF80_016097</name>
</gene>
<dbReference type="Proteomes" id="UP000314294">
    <property type="component" value="Unassembled WGS sequence"/>
</dbReference>
<proteinExistence type="predicted"/>
<organism evidence="2 3">
    <name type="scientific">Liparis tanakae</name>
    <name type="common">Tanaka's snailfish</name>
    <dbReference type="NCBI Taxonomy" id="230148"/>
    <lineage>
        <taxon>Eukaryota</taxon>
        <taxon>Metazoa</taxon>
        <taxon>Chordata</taxon>
        <taxon>Craniata</taxon>
        <taxon>Vertebrata</taxon>
        <taxon>Euteleostomi</taxon>
        <taxon>Actinopterygii</taxon>
        <taxon>Neopterygii</taxon>
        <taxon>Teleostei</taxon>
        <taxon>Neoteleostei</taxon>
        <taxon>Acanthomorphata</taxon>
        <taxon>Eupercaria</taxon>
        <taxon>Perciformes</taxon>
        <taxon>Cottioidei</taxon>
        <taxon>Cottales</taxon>
        <taxon>Liparidae</taxon>
        <taxon>Liparis</taxon>
    </lineage>
</organism>
<dbReference type="AlphaFoldDB" id="A0A4Z2I6Q3"/>
<evidence type="ECO:0000313" key="2">
    <source>
        <dbReference type="EMBL" id="TNN73717.1"/>
    </source>
</evidence>
<comment type="caution">
    <text evidence="2">The sequence shown here is derived from an EMBL/GenBank/DDBJ whole genome shotgun (WGS) entry which is preliminary data.</text>
</comment>
<accession>A0A4Z2I6Q3</accession>
<dbReference type="EMBL" id="SRLO01000122">
    <property type="protein sequence ID" value="TNN73717.1"/>
    <property type="molecule type" value="Genomic_DNA"/>
</dbReference>
<protein>
    <submittedName>
        <fullName evidence="2">Uncharacterized protein</fullName>
    </submittedName>
</protein>
<feature type="region of interest" description="Disordered" evidence="1">
    <location>
        <begin position="59"/>
        <end position="83"/>
    </location>
</feature>
<reference evidence="2 3" key="1">
    <citation type="submission" date="2019-03" db="EMBL/GenBank/DDBJ databases">
        <title>First draft genome of Liparis tanakae, snailfish: a comprehensive survey of snailfish specific genes.</title>
        <authorList>
            <person name="Kim W."/>
            <person name="Song I."/>
            <person name="Jeong J.-H."/>
            <person name="Kim D."/>
            <person name="Kim S."/>
            <person name="Ryu S."/>
            <person name="Song J.Y."/>
            <person name="Lee S.K."/>
        </authorList>
    </citation>
    <scope>NUCLEOTIDE SEQUENCE [LARGE SCALE GENOMIC DNA]</scope>
    <source>
        <tissue evidence="2">Muscle</tissue>
    </source>
</reference>